<feature type="transmembrane region" description="Helical" evidence="15">
    <location>
        <begin position="359"/>
        <end position="386"/>
    </location>
</feature>
<dbReference type="Gene3D" id="3.40.1110.10">
    <property type="entry name" value="Calcium-transporting ATPase, cytoplasmic domain N"/>
    <property type="match status" value="1"/>
</dbReference>
<dbReference type="SUPFAM" id="SSF47954">
    <property type="entry name" value="Cyclin-like"/>
    <property type="match status" value="2"/>
</dbReference>
<protein>
    <recommendedName>
        <fullName evidence="15">Calcium-transporting ATPase</fullName>
        <ecNumber evidence="15">7.2.2.10</ecNumber>
    </recommendedName>
</protein>
<evidence type="ECO:0000256" key="13">
    <source>
        <dbReference type="ARBA" id="ARBA00023136"/>
    </source>
</evidence>
<dbReference type="InterPro" id="IPR036915">
    <property type="entry name" value="Cyclin-like_sf"/>
</dbReference>
<feature type="domain" description="Cation-transporting P-type ATPase N-terminal" evidence="18">
    <location>
        <begin position="59"/>
        <end position="134"/>
    </location>
</feature>
<comment type="similarity">
    <text evidence="15">Belongs to the cation transport ATPase (P-type) (TC 3.A.3) family.</text>
</comment>
<evidence type="ECO:0000256" key="14">
    <source>
        <dbReference type="ARBA" id="ARBA00023159"/>
    </source>
</evidence>
<evidence type="ECO:0000259" key="17">
    <source>
        <dbReference type="SMART" id="SM00385"/>
    </source>
</evidence>
<feature type="region of interest" description="Disordered" evidence="16">
    <location>
        <begin position="1453"/>
        <end position="1489"/>
    </location>
</feature>
<dbReference type="PRINTS" id="PR00119">
    <property type="entry name" value="CATATPASE"/>
</dbReference>
<dbReference type="GO" id="GO:0005388">
    <property type="term" value="F:P-type calcium transporter activity"/>
    <property type="evidence" value="ECO:0007669"/>
    <property type="project" value="UniProtKB-EC"/>
</dbReference>
<dbReference type="Gene3D" id="1.10.472.10">
    <property type="entry name" value="Cyclin-like"/>
    <property type="match status" value="2"/>
</dbReference>
<dbReference type="InterPro" id="IPR006408">
    <property type="entry name" value="P-type_ATPase_IIB"/>
</dbReference>
<dbReference type="Pfam" id="PF13246">
    <property type="entry name" value="Cation_ATPase"/>
    <property type="match status" value="1"/>
</dbReference>
<gene>
    <name evidence="19" type="ORF">RDWZM_000859</name>
</gene>
<dbReference type="GO" id="GO:0046872">
    <property type="term" value="F:metal ion binding"/>
    <property type="evidence" value="ECO:0007669"/>
    <property type="project" value="UniProtKB-KW"/>
</dbReference>
<dbReference type="InterPro" id="IPR044492">
    <property type="entry name" value="P_typ_ATPase_HD_dom"/>
</dbReference>
<dbReference type="Pfam" id="PF00690">
    <property type="entry name" value="Cation_ATPase_N"/>
    <property type="match status" value="1"/>
</dbReference>
<dbReference type="FunFam" id="1.10.472.10:FF:000002">
    <property type="entry name" value="Transcription factor IIIB 90 kDa subunit"/>
    <property type="match status" value="1"/>
</dbReference>
<evidence type="ECO:0000256" key="16">
    <source>
        <dbReference type="SAM" id="MobiDB-lite"/>
    </source>
</evidence>
<evidence type="ECO:0000256" key="9">
    <source>
        <dbReference type="ARBA" id="ARBA00022842"/>
    </source>
</evidence>
<keyword evidence="6 15" id="KW-0547">Nucleotide-binding</keyword>
<dbReference type="InterPro" id="IPR006068">
    <property type="entry name" value="ATPase_P-typ_cation-transptr_C"/>
</dbReference>
<dbReference type="InterPro" id="IPR008250">
    <property type="entry name" value="ATPase_P-typ_transduc_dom_A_sf"/>
</dbReference>
<dbReference type="InterPro" id="IPR011665">
    <property type="entry name" value="BRF1_TBP-bd_dom"/>
</dbReference>
<organism evidence="19 20">
    <name type="scientific">Blomia tropicalis</name>
    <name type="common">Mite</name>
    <dbReference type="NCBI Taxonomy" id="40697"/>
    <lineage>
        <taxon>Eukaryota</taxon>
        <taxon>Metazoa</taxon>
        <taxon>Ecdysozoa</taxon>
        <taxon>Arthropoda</taxon>
        <taxon>Chelicerata</taxon>
        <taxon>Arachnida</taxon>
        <taxon>Acari</taxon>
        <taxon>Acariformes</taxon>
        <taxon>Sarcoptiformes</taxon>
        <taxon>Astigmata</taxon>
        <taxon>Glycyphagoidea</taxon>
        <taxon>Echimyopodidae</taxon>
        <taxon>Blomia</taxon>
    </lineage>
</organism>
<feature type="compositionally biased region" description="Basic and acidic residues" evidence="16">
    <location>
        <begin position="1453"/>
        <end position="1462"/>
    </location>
</feature>
<dbReference type="CDD" id="cd20554">
    <property type="entry name" value="CYCLIN_TFIIIB90_rpt2"/>
    <property type="match status" value="1"/>
</dbReference>
<dbReference type="Pfam" id="PF07741">
    <property type="entry name" value="BRF1"/>
    <property type="match status" value="1"/>
</dbReference>
<dbReference type="Gene3D" id="3.40.50.1000">
    <property type="entry name" value="HAD superfamily/HAD-like"/>
    <property type="match status" value="1"/>
</dbReference>
<dbReference type="SFLD" id="SFLDF00027">
    <property type="entry name" value="p-type_atpase"/>
    <property type="match status" value="1"/>
</dbReference>
<dbReference type="GO" id="GO:0005524">
    <property type="term" value="F:ATP binding"/>
    <property type="evidence" value="ECO:0007669"/>
    <property type="project" value="UniProtKB-KW"/>
</dbReference>
<dbReference type="PRINTS" id="PR00121">
    <property type="entry name" value="NAKATPASE"/>
</dbReference>
<evidence type="ECO:0000256" key="8">
    <source>
        <dbReference type="ARBA" id="ARBA00022840"/>
    </source>
</evidence>
<dbReference type="PANTHER" id="PTHR24093">
    <property type="entry name" value="CATION TRANSPORTING ATPASE"/>
    <property type="match status" value="1"/>
</dbReference>
<keyword evidence="9" id="KW-0460">Magnesium</keyword>
<comment type="function">
    <text evidence="15">Catalyzes the hydrolysis of ATP coupled with the transport of calcium.</text>
</comment>
<dbReference type="InterPro" id="IPR023299">
    <property type="entry name" value="ATPase_P-typ_cyto_dom_N"/>
</dbReference>
<dbReference type="EC" id="7.2.2.10" evidence="15"/>
<dbReference type="FunFam" id="1.20.1110.10:FF:000002">
    <property type="entry name" value="Calcium-transporting ATPase"/>
    <property type="match status" value="1"/>
</dbReference>
<dbReference type="InterPro" id="IPR004014">
    <property type="entry name" value="ATPase_P-typ_cation-transptr_N"/>
</dbReference>
<dbReference type="InterPro" id="IPR023298">
    <property type="entry name" value="ATPase_P-typ_TM_dom_sf"/>
</dbReference>
<comment type="subcellular location">
    <subcellularLocation>
        <location evidence="1">Endomembrane system</location>
        <topology evidence="1">Multi-pass membrane protein</topology>
    </subcellularLocation>
    <subcellularLocation>
        <location evidence="15">Membrane</location>
        <topology evidence="15">Multi-pass membrane protein</topology>
    </subcellularLocation>
</comment>
<dbReference type="GO" id="GO:0051480">
    <property type="term" value="P:regulation of cytosolic calcium ion concentration"/>
    <property type="evidence" value="ECO:0007669"/>
    <property type="project" value="TreeGrafter"/>
</dbReference>
<evidence type="ECO:0000259" key="18">
    <source>
        <dbReference type="SMART" id="SM00831"/>
    </source>
</evidence>
<dbReference type="GO" id="GO:0012505">
    <property type="term" value="C:endomembrane system"/>
    <property type="evidence" value="ECO:0007669"/>
    <property type="project" value="UniProtKB-SubCell"/>
</dbReference>
<keyword evidence="11 15" id="KW-1133">Transmembrane helix</keyword>
<feature type="domain" description="Cyclin-like" evidence="17">
    <location>
        <begin position="1151"/>
        <end position="1237"/>
    </location>
</feature>
<dbReference type="NCBIfam" id="TIGR01517">
    <property type="entry name" value="ATPase-IIB_Ca"/>
    <property type="match status" value="1"/>
</dbReference>
<dbReference type="Gene3D" id="2.70.150.10">
    <property type="entry name" value="Calcium-transporting ATPase, cytoplasmic transduction domain A"/>
    <property type="match status" value="1"/>
</dbReference>
<dbReference type="SUPFAM" id="SSF56784">
    <property type="entry name" value="HAD-like"/>
    <property type="match status" value="1"/>
</dbReference>
<feature type="compositionally biased region" description="Polar residues" evidence="16">
    <location>
        <begin position="1613"/>
        <end position="1631"/>
    </location>
</feature>
<keyword evidence="14" id="KW-0010">Activator</keyword>
<dbReference type="SFLD" id="SFLDS00003">
    <property type="entry name" value="Haloacid_Dehalogenase"/>
    <property type="match status" value="1"/>
</dbReference>
<keyword evidence="3 15" id="KW-0109">Calcium transport</keyword>
<evidence type="ECO:0000256" key="2">
    <source>
        <dbReference type="ARBA" id="ARBA00022448"/>
    </source>
</evidence>
<comment type="catalytic activity">
    <reaction evidence="15">
        <text>Ca(2+)(in) + ATP + H2O = Ca(2+)(out) + ADP + phosphate + H(+)</text>
        <dbReference type="Rhea" id="RHEA:18105"/>
        <dbReference type="ChEBI" id="CHEBI:15377"/>
        <dbReference type="ChEBI" id="CHEBI:15378"/>
        <dbReference type="ChEBI" id="CHEBI:29108"/>
        <dbReference type="ChEBI" id="CHEBI:30616"/>
        <dbReference type="ChEBI" id="CHEBI:43474"/>
        <dbReference type="ChEBI" id="CHEBI:456216"/>
        <dbReference type="EC" id="7.2.2.10"/>
    </reaction>
</comment>
<feature type="transmembrane region" description="Helical" evidence="15">
    <location>
        <begin position="936"/>
        <end position="954"/>
    </location>
</feature>
<dbReference type="PROSITE" id="PS00154">
    <property type="entry name" value="ATPASE_E1_E2"/>
    <property type="match status" value="1"/>
</dbReference>
<evidence type="ECO:0000256" key="4">
    <source>
        <dbReference type="ARBA" id="ARBA00022692"/>
    </source>
</evidence>
<feature type="domain" description="Cyclin-like" evidence="17">
    <location>
        <begin position="1051"/>
        <end position="1132"/>
    </location>
</feature>
<dbReference type="InterPro" id="IPR013150">
    <property type="entry name" value="TFIIB_cyclin"/>
</dbReference>
<dbReference type="Pfam" id="PF00122">
    <property type="entry name" value="E1-E2_ATPase"/>
    <property type="match status" value="1"/>
</dbReference>
<evidence type="ECO:0000256" key="15">
    <source>
        <dbReference type="RuleBase" id="RU361146"/>
    </source>
</evidence>
<dbReference type="Proteomes" id="UP001142055">
    <property type="component" value="Chromosome 1"/>
</dbReference>
<keyword evidence="12 15" id="KW-0406">Ion transport</keyword>
<dbReference type="Pfam" id="PF00382">
    <property type="entry name" value="TFIIB"/>
    <property type="match status" value="2"/>
</dbReference>
<dbReference type="SFLD" id="SFLDG00002">
    <property type="entry name" value="C1.7:_P-type_atpase_like"/>
    <property type="match status" value="1"/>
</dbReference>
<dbReference type="SUPFAM" id="SSF81665">
    <property type="entry name" value="Calcium ATPase, transmembrane domain M"/>
    <property type="match status" value="1"/>
</dbReference>
<comment type="caution">
    <text evidence="15">Lacks conserved residue(s) required for the propagation of feature annotation.</text>
</comment>
<dbReference type="Pfam" id="PF08282">
    <property type="entry name" value="Hydrolase_3"/>
    <property type="match status" value="1"/>
</dbReference>
<dbReference type="SUPFAM" id="SSF81660">
    <property type="entry name" value="Metal cation-transporting ATPase, ATP-binding domain N"/>
    <property type="match status" value="1"/>
</dbReference>
<accession>A0A9Q0MB04</accession>
<keyword evidence="20" id="KW-1185">Reference proteome</keyword>
<sequence length="1693" mass="191135">MCFDSKSTGENATNMERSKLDQELLEQQKQDEAMMIKPDQLKSLMEQRGPEMVKRIKVDYGNVDGLCSQLGVSPVEGLDSKRQYDIDLRERLYGINKIEFKSSKSFLKLVWDALQDKTLIMLEVSAILSLALSFYDFPQDEQLDEDPYGQREDKYAYIEALAIFVSISIIVLVSACNDYSKEQQFRGLQMQLEKEQKINVLRDRSISEISITNILVGDICIVKYGDVIPADGILFECNELKIDESSLTGESNLVTKSLDNDPVLFAGTHVMEGGGRMVVTAVGINSQSGIIYSLMKNSEDEGGKSVLQNKLADLAVKIGYVGISISAFTSVMLIVRFLIEKLLIEKQPFHFYYIKHMVSFIIVGITILVVAVPEGLPLAVTLSLAYSVKQMMKDNNLVRHLDACETMGNATTICSDKTGTLTANRMTAVQCYIGGIFYSQLSKRNLDLPNEVLTILSQSISLNSSFTSRLVKDENNQMKQYGNKTECALLGFLYKARQDYQRIREQFAPSDIYRVYPFNSTRKLMRTIIKLPNNIGFRLMAKGASEIILKKCRFILGRNGAILQLTASEKDKLVNEIIKPMALNGLRTICLAYLDYRHEPDSGSIETQQQQQQLPLNCKVINAQNGEPNWDNDDSYCDMTCLAVVGIEDPVRKDVPDSIKRCQKAGITVRMVTGDNVDTARSIAIKCGIVSQQCNITPDIIMESKEFNRMIRNANGEVDQIQFDRVWPKLRVLARSTPNDKYILVKHIIESKLNPMKEVVAVTGDGTNDAPALKKADVGFAMGIAGTEVAKEASDIILTDDNFASIVKSVIWGRNVYDSISKFIQFQLTVNVVAVLIAFVSACTIQESPLKAVQMLWVNLIMDTLGSLALSTERPSKALLLRRPYGRTKSLISSSMMKIIIGNSIYQLVVIFYILFYGDRFFDIDSGIGQSVDSSVASVHFTIIFNILVFMTLFNEINARKINGERNVFQGLTTNWIFWEVVQDKKMSGMFCTGCGECFELGAFTDDVQYREDERGRFMAVGTTYNVEKGFVNSKFSNHAQFLTSVDNARTILKRYCDKLYLSDSFAQISCGFYQQLLIKKFMNGRRLNVVLAACLYISVRSEGANVILLDISDVSEANVYDIGRYYFQIVRILHFNIQTVDPCEYTIRFVDMLNLGDRSLLQVKKTAIQIRDTANRLVQRMKRDWIHFGRRPSGVCAAAVLVSCRINNVRCTIKDIISIAKVCESTIRKRINEFIATPASKLTFKEFMSQEIDQEEDPPSYKIGDNIEDDTVEQNLDKVERYQEIIEGHLKDSRAKLRGVYAKFLKEILVTQNAEDEKKPILVGDEDTKMFQEAIIDQNLLAVNEKVVAKINNEIKLLTNDNGNPSREEIEYWAEFRPSAKSLGMLKREETKEIDTKASFEDLLNEKLDDQDDDELDAYIIEDESEVSQRQLEWTILNKDYLKMAEEKEIQKRAQLEDADSKSGITTAPKGRKKRKKESEVDAGLEASTTSEAVEAAMKSKSISLNGINLRELFNEDTTQSSNSNSDKSKLIDLLPSEETNNENLNNNALIKAKSPIRTSSPITIDEDAQLVSTFHSYASKPIPDNTKDNLSFKNIEMEKPDKSNQLDDTSENTPKSTIDSQPSTSSTTAVDEVEESTLKRKIPDETDEDQILEDDDYFVDDDDEDELSRIRQRYNMENEDGDIDDYEECGF</sequence>
<proteinExistence type="inferred from homology"/>
<dbReference type="PANTHER" id="PTHR24093:SF369">
    <property type="entry name" value="CALCIUM-TRANSPORTING ATPASE"/>
    <property type="match status" value="1"/>
</dbReference>
<dbReference type="InterPro" id="IPR059000">
    <property type="entry name" value="ATPase_P-type_domA"/>
</dbReference>
<dbReference type="SMART" id="SM00385">
    <property type="entry name" value="CYCLIN"/>
    <property type="match status" value="2"/>
</dbReference>
<dbReference type="NCBIfam" id="TIGR01494">
    <property type="entry name" value="ATPase_P-type"/>
    <property type="match status" value="2"/>
</dbReference>
<feature type="region of interest" description="Disordered" evidence="16">
    <location>
        <begin position="1599"/>
        <end position="1693"/>
    </location>
</feature>
<dbReference type="GO" id="GO:0005886">
    <property type="term" value="C:plasma membrane"/>
    <property type="evidence" value="ECO:0007669"/>
    <property type="project" value="TreeGrafter"/>
</dbReference>
<reference evidence="19" key="1">
    <citation type="submission" date="2022-12" db="EMBL/GenBank/DDBJ databases">
        <title>Genome assemblies of Blomia tropicalis.</title>
        <authorList>
            <person name="Cui Y."/>
        </authorList>
    </citation>
    <scope>NUCLEOTIDE SEQUENCE</scope>
    <source>
        <tissue evidence="19">Adult mites</tissue>
    </source>
</reference>
<dbReference type="EMBL" id="JAPWDV010000001">
    <property type="protein sequence ID" value="KAJ6222314.1"/>
    <property type="molecule type" value="Genomic_DNA"/>
</dbReference>
<dbReference type="FunFam" id="2.70.150.10:FF:000001">
    <property type="entry name" value="Calcium-transporting ATPase"/>
    <property type="match status" value="1"/>
</dbReference>
<keyword evidence="8 15" id="KW-0067">ATP-binding</keyword>
<dbReference type="Pfam" id="PF00689">
    <property type="entry name" value="Cation_ATPase_C"/>
    <property type="match status" value="1"/>
</dbReference>
<evidence type="ECO:0000313" key="19">
    <source>
        <dbReference type="EMBL" id="KAJ6222314.1"/>
    </source>
</evidence>
<dbReference type="GO" id="GO:0016887">
    <property type="term" value="F:ATP hydrolysis activity"/>
    <property type="evidence" value="ECO:0007669"/>
    <property type="project" value="InterPro"/>
</dbReference>
<dbReference type="Gene3D" id="1.20.5.650">
    <property type="entry name" value="Single helix bin"/>
    <property type="match status" value="1"/>
</dbReference>
<feature type="compositionally biased region" description="Acidic residues" evidence="16">
    <location>
        <begin position="1679"/>
        <end position="1693"/>
    </location>
</feature>
<evidence type="ECO:0000256" key="12">
    <source>
        <dbReference type="ARBA" id="ARBA00023065"/>
    </source>
</evidence>
<evidence type="ECO:0000256" key="7">
    <source>
        <dbReference type="ARBA" id="ARBA00022837"/>
    </source>
</evidence>
<dbReference type="SMART" id="SM00831">
    <property type="entry name" value="Cation_ATPase_N"/>
    <property type="match status" value="1"/>
</dbReference>
<evidence type="ECO:0000256" key="10">
    <source>
        <dbReference type="ARBA" id="ARBA00022967"/>
    </source>
</evidence>
<name>A0A9Q0MB04_BLOTA</name>
<keyword evidence="13 15" id="KW-0472">Membrane</keyword>
<dbReference type="InterPro" id="IPR018303">
    <property type="entry name" value="ATPase_P-typ_P_site"/>
</dbReference>
<keyword evidence="4 15" id="KW-0812">Transmembrane</keyword>
<keyword evidence="10" id="KW-1278">Translocase</keyword>
<feature type="transmembrane region" description="Helical" evidence="15">
    <location>
        <begin position="318"/>
        <end position="339"/>
    </location>
</feature>
<dbReference type="InterPro" id="IPR001757">
    <property type="entry name" value="P_typ_ATPase"/>
</dbReference>
<feature type="transmembrane region" description="Helical" evidence="15">
    <location>
        <begin position="891"/>
        <end position="916"/>
    </location>
</feature>
<dbReference type="CDD" id="cd02081">
    <property type="entry name" value="P-type_ATPase_Ca_PMCA-like"/>
    <property type="match status" value="1"/>
</dbReference>
<evidence type="ECO:0000256" key="3">
    <source>
        <dbReference type="ARBA" id="ARBA00022568"/>
    </source>
</evidence>
<dbReference type="InterPro" id="IPR013763">
    <property type="entry name" value="Cyclin-like_dom"/>
</dbReference>
<evidence type="ECO:0000256" key="1">
    <source>
        <dbReference type="ARBA" id="ARBA00004127"/>
    </source>
</evidence>
<evidence type="ECO:0000313" key="20">
    <source>
        <dbReference type="Proteomes" id="UP001142055"/>
    </source>
</evidence>
<dbReference type="InterPro" id="IPR036412">
    <property type="entry name" value="HAD-like_sf"/>
</dbReference>
<dbReference type="GO" id="GO:0017025">
    <property type="term" value="F:TBP-class protein binding"/>
    <property type="evidence" value="ECO:0007669"/>
    <property type="project" value="InterPro"/>
</dbReference>
<keyword evidence="5" id="KW-0479">Metal-binding</keyword>
<keyword evidence="2 15" id="KW-0813">Transport</keyword>
<feature type="transmembrane region" description="Helical" evidence="15">
    <location>
        <begin position="155"/>
        <end position="176"/>
    </location>
</feature>
<dbReference type="InterPro" id="IPR023214">
    <property type="entry name" value="HAD_sf"/>
</dbReference>
<comment type="caution">
    <text evidence="19">The sequence shown here is derived from an EMBL/GenBank/DDBJ whole genome shotgun (WGS) entry which is preliminary data.</text>
</comment>
<keyword evidence="7 15" id="KW-0106">Calcium</keyword>
<feature type="transmembrane region" description="Helical" evidence="15">
    <location>
        <begin position="118"/>
        <end position="135"/>
    </location>
</feature>
<feature type="compositionally biased region" description="Acidic residues" evidence="16">
    <location>
        <begin position="1647"/>
        <end position="1668"/>
    </location>
</feature>
<evidence type="ECO:0000256" key="6">
    <source>
        <dbReference type="ARBA" id="ARBA00022741"/>
    </source>
</evidence>
<evidence type="ECO:0000256" key="5">
    <source>
        <dbReference type="ARBA" id="ARBA00022723"/>
    </source>
</evidence>
<dbReference type="SUPFAM" id="SSF81653">
    <property type="entry name" value="Calcium ATPase, transduction domain A"/>
    <property type="match status" value="1"/>
</dbReference>
<evidence type="ECO:0000256" key="11">
    <source>
        <dbReference type="ARBA" id="ARBA00022989"/>
    </source>
</evidence>
<dbReference type="Gene3D" id="1.20.1110.10">
    <property type="entry name" value="Calcium-transporting ATPase, transmembrane domain"/>
    <property type="match status" value="1"/>
</dbReference>